<dbReference type="InterPro" id="IPR036291">
    <property type="entry name" value="NAD(P)-bd_dom_sf"/>
</dbReference>
<dbReference type="Gene3D" id="1.10.1040.10">
    <property type="entry name" value="N-(1-d-carboxylethyl)-l-norvaline Dehydrogenase, domain 2"/>
    <property type="match status" value="1"/>
</dbReference>
<dbReference type="GO" id="GO:0050104">
    <property type="term" value="F:L-gulonate 3-dehydrogenase activity"/>
    <property type="evidence" value="ECO:0007669"/>
    <property type="project" value="TreeGrafter"/>
</dbReference>
<keyword evidence="5" id="KW-1185">Reference proteome</keyword>
<dbReference type="GO" id="GO:0070403">
    <property type="term" value="F:NAD+ binding"/>
    <property type="evidence" value="ECO:0007669"/>
    <property type="project" value="InterPro"/>
</dbReference>
<dbReference type="Gene3D" id="3.40.50.720">
    <property type="entry name" value="NAD(P)-binding Rossmann-like Domain"/>
    <property type="match status" value="1"/>
</dbReference>
<dbReference type="Pfam" id="PF02737">
    <property type="entry name" value="3HCDH_N"/>
    <property type="match status" value="1"/>
</dbReference>
<dbReference type="InterPro" id="IPR006108">
    <property type="entry name" value="3HC_DH_C"/>
</dbReference>
<accession>A0AAN9APC7</accession>
<evidence type="ECO:0000313" key="4">
    <source>
        <dbReference type="EMBL" id="KAK7090653.1"/>
    </source>
</evidence>
<evidence type="ECO:0000313" key="5">
    <source>
        <dbReference type="Proteomes" id="UP001374579"/>
    </source>
</evidence>
<organism evidence="4 5">
    <name type="scientific">Littorina saxatilis</name>
    <dbReference type="NCBI Taxonomy" id="31220"/>
    <lineage>
        <taxon>Eukaryota</taxon>
        <taxon>Metazoa</taxon>
        <taxon>Spiralia</taxon>
        <taxon>Lophotrochozoa</taxon>
        <taxon>Mollusca</taxon>
        <taxon>Gastropoda</taxon>
        <taxon>Caenogastropoda</taxon>
        <taxon>Littorinimorpha</taxon>
        <taxon>Littorinoidea</taxon>
        <taxon>Littorinidae</taxon>
        <taxon>Littorina</taxon>
    </lineage>
</organism>
<dbReference type="InterPro" id="IPR013328">
    <property type="entry name" value="6PGD_dom2"/>
</dbReference>
<dbReference type="GO" id="GO:0006631">
    <property type="term" value="P:fatty acid metabolic process"/>
    <property type="evidence" value="ECO:0007669"/>
    <property type="project" value="InterPro"/>
</dbReference>
<sequence>MADTSKADAATMNKIAIIGSGLIGKSWAMLFACSGYDVMLYDVISDQLQSALVDIEAQLSALYKEGLQRSSLTLAEVKGHICTTTILEECVTGAIYIQECVPENRDLKRDVWRQIDDVITPDDVVFATSTSAIVPSLLSDHLKKRHRFMVAHPANPPLLNPMVELVPTPWTEPAAVDRARALMEVIGQVPIVLNKEIDGFVQARIQAAIIHVAWQLVSEDYVDVESLETAMSEGLGGWYAFMGPFDVEHINADGFVDSSKKYGAMVEQVQKTFPKPELMQGPAAEKLTRDLEQWTPSNRLADRCRWRDRRMSALLQLKRKLDEEGKREELK</sequence>
<gene>
    <name evidence="4" type="ORF">V1264_010417</name>
</gene>
<evidence type="ECO:0000256" key="1">
    <source>
        <dbReference type="ARBA" id="ARBA00023002"/>
    </source>
</evidence>
<proteinExistence type="predicted"/>
<dbReference type="PANTHER" id="PTHR48075:SF1">
    <property type="entry name" value="LAMBDA-CRYSTALLIN HOMOLOG"/>
    <property type="match status" value="1"/>
</dbReference>
<dbReference type="SUPFAM" id="SSF51735">
    <property type="entry name" value="NAD(P)-binding Rossmann-fold domains"/>
    <property type="match status" value="1"/>
</dbReference>
<reference evidence="4 5" key="1">
    <citation type="submission" date="2024-02" db="EMBL/GenBank/DDBJ databases">
        <title>Chromosome-scale genome assembly of the rough periwinkle Littorina saxatilis.</title>
        <authorList>
            <person name="De Jode A."/>
            <person name="Faria R."/>
            <person name="Formenti G."/>
            <person name="Sims Y."/>
            <person name="Smith T.P."/>
            <person name="Tracey A."/>
            <person name="Wood J.M.D."/>
            <person name="Zagrodzka Z.B."/>
            <person name="Johannesson K."/>
            <person name="Butlin R.K."/>
            <person name="Leder E.H."/>
        </authorList>
    </citation>
    <scope>NUCLEOTIDE SEQUENCE [LARGE SCALE GENOMIC DNA]</scope>
    <source>
        <strain evidence="4">Snail1</strain>
        <tissue evidence="4">Muscle</tissue>
    </source>
</reference>
<dbReference type="AlphaFoldDB" id="A0AAN9APC7"/>
<feature type="domain" description="3-hydroxyacyl-CoA dehydrogenase C-terminal" evidence="2">
    <location>
        <begin position="199"/>
        <end position="254"/>
    </location>
</feature>
<dbReference type="Pfam" id="PF00725">
    <property type="entry name" value="3HCDH"/>
    <property type="match status" value="1"/>
</dbReference>
<protein>
    <recommendedName>
        <fullName evidence="6">3-hydroxyacyl-CoA dehydrogenase</fullName>
    </recommendedName>
</protein>
<dbReference type="InterPro" id="IPR006176">
    <property type="entry name" value="3-OHacyl-CoA_DH_NAD-bd"/>
</dbReference>
<evidence type="ECO:0000259" key="2">
    <source>
        <dbReference type="Pfam" id="PF00725"/>
    </source>
</evidence>
<feature type="domain" description="3-hydroxyacyl-CoA dehydrogenase NAD binding" evidence="3">
    <location>
        <begin position="14"/>
        <end position="195"/>
    </location>
</feature>
<name>A0AAN9APC7_9CAEN</name>
<dbReference type="EMBL" id="JBAMIC010000024">
    <property type="protein sequence ID" value="KAK7090653.1"/>
    <property type="molecule type" value="Genomic_DNA"/>
</dbReference>
<dbReference type="PANTHER" id="PTHR48075">
    <property type="entry name" value="3-HYDROXYACYL-COA DEHYDROGENASE FAMILY PROTEIN"/>
    <property type="match status" value="1"/>
</dbReference>
<comment type="caution">
    <text evidence="4">The sequence shown here is derived from an EMBL/GenBank/DDBJ whole genome shotgun (WGS) entry which is preliminary data.</text>
</comment>
<dbReference type="Proteomes" id="UP001374579">
    <property type="component" value="Unassembled WGS sequence"/>
</dbReference>
<evidence type="ECO:0008006" key="6">
    <source>
        <dbReference type="Google" id="ProtNLM"/>
    </source>
</evidence>
<keyword evidence="1" id="KW-0560">Oxidoreductase</keyword>
<evidence type="ECO:0000259" key="3">
    <source>
        <dbReference type="Pfam" id="PF02737"/>
    </source>
</evidence>